<dbReference type="InterPro" id="IPR017850">
    <property type="entry name" value="Alkaline_phosphatase_core_sf"/>
</dbReference>
<reference evidence="4 5" key="1">
    <citation type="journal article" date="2023" name="Arcadia Sci">
        <title>De novo assembly of a long-read Amblyomma americanum tick genome.</title>
        <authorList>
            <person name="Chou S."/>
            <person name="Poskanzer K.E."/>
            <person name="Rollins M."/>
            <person name="Thuy-Boun P.S."/>
        </authorList>
    </citation>
    <scope>NUCLEOTIDE SEQUENCE [LARGE SCALE GENOMIC DNA]</scope>
    <source>
        <strain evidence="4">F_SG_1</strain>
        <tissue evidence="4">Salivary glands</tissue>
    </source>
</reference>
<keyword evidence="5" id="KW-1185">Reference proteome</keyword>
<dbReference type="GO" id="GO:0046872">
    <property type="term" value="F:metal ion binding"/>
    <property type="evidence" value="ECO:0007669"/>
    <property type="project" value="UniProtKB-KW"/>
</dbReference>
<evidence type="ECO:0000313" key="4">
    <source>
        <dbReference type="EMBL" id="KAK8776673.1"/>
    </source>
</evidence>
<proteinExistence type="predicted"/>
<dbReference type="GO" id="GO:0008484">
    <property type="term" value="F:sulfuric ester hydrolase activity"/>
    <property type="evidence" value="ECO:0007669"/>
    <property type="project" value="InterPro"/>
</dbReference>
<keyword evidence="1" id="KW-0479">Metal-binding</keyword>
<organism evidence="4 5">
    <name type="scientific">Amblyomma americanum</name>
    <name type="common">Lone star tick</name>
    <dbReference type="NCBI Taxonomy" id="6943"/>
    <lineage>
        <taxon>Eukaryota</taxon>
        <taxon>Metazoa</taxon>
        <taxon>Ecdysozoa</taxon>
        <taxon>Arthropoda</taxon>
        <taxon>Chelicerata</taxon>
        <taxon>Arachnida</taxon>
        <taxon>Acari</taxon>
        <taxon>Parasitiformes</taxon>
        <taxon>Ixodida</taxon>
        <taxon>Ixodoidea</taxon>
        <taxon>Ixodidae</taxon>
        <taxon>Amblyomminae</taxon>
        <taxon>Amblyomma</taxon>
    </lineage>
</organism>
<dbReference type="Proteomes" id="UP001321473">
    <property type="component" value="Unassembled WGS sequence"/>
</dbReference>
<dbReference type="SUPFAM" id="SSF53649">
    <property type="entry name" value="Alkaline phosphatase-like"/>
    <property type="match status" value="1"/>
</dbReference>
<dbReference type="PANTHER" id="PTHR10342:SF273">
    <property type="entry name" value="RE14504P"/>
    <property type="match status" value="1"/>
</dbReference>
<keyword evidence="3" id="KW-0325">Glycoprotein</keyword>
<dbReference type="InterPro" id="IPR047115">
    <property type="entry name" value="ARSB"/>
</dbReference>
<protein>
    <submittedName>
        <fullName evidence="4">Uncharacterized protein</fullName>
    </submittedName>
</protein>
<evidence type="ECO:0000256" key="3">
    <source>
        <dbReference type="ARBA" id="ARBA00023180"/>
    </source>
</evidence>
<name>A0AAQ4EQ48_AMBAM</name>
<evidence type="ECO:0000256" key="2">
    <source>
        <dbReference type="ARBA" id="ARBA00022837"/>
    </source>
</evidence>
<dbReference type="AlphaFoldDB" id="A0AAQ4EQ48"/>
<gene>
    <name evidence="4" type="ORF">V5799_029983</name>
</gene>
<dbReference type="Gene3D" id="3.40.720.10">
    <property type="entry name" value="Alkaline Phosphatase, subunit A"/>
    <property type="match status" value="1"/>
</dbReference>
<sequence length="218" mass="23834">MMTTPEVTPPCDIAAGQGGDVDQLGQVDGFDMWKALTLGKPSPRTEILINIDQQNSNGALHYEGFKLVLGNFAPFDGRFEIPGGFRPYDDLDDLLRDSRAAAVLVRLYGKNDTFRDVDSWRQDATLTCGDATDSNFVSGGTYYLFDISQDPCELHNIAEEQPDAGVAEEVTWHVRLGTTRLNSHLSALTAGAVYAVGQTRRLQPDGGATFECFDRSHG</sequence>
<keyword evidence="2" id="KW-0106">Calcium</keyword>
<comment type="caution">
    <text evidence="4">The sequence shown here is derived from an EMBL/GenBank/DDBJ whole genome shotgun (WGS) entry which is preliminary data.</text>
</comment>
<accession>A0AAQ4EQ48</accession>
<dbReference type="EMBL" id="JARKHS020012665">
    <property type="protein sequence ID" value="KAK8776673.1"/>
    <property type="molecule type" value="Genomic_DNA"/>
</dbReference>
<dbReference type="PANTHER" id="PTHR10342">
    <property type="entry name" value="ARYLSULFATASE"/>
    <property type="match status" value="1"/>
</dbReference>
<evidence type="ECO:0000313" key="5">
    <source>
        <dbReference type="Proteomes" id="UP001321473"/>
    </source>
</evidence>
<evidence type="ECO:0000256" key="1">
    <source>
        <dbReference type="ARBA" id="ARBA00022723"/>
    </source>
</evidence>
<dbReference type="Gene3D" id="3.30.1120.10">
    <property type="match status" value="1"/>
</dbReference>